<accession>A0A0S2LWZ2</accession>
<dbReference type="SUPFAM" id="SSF55961">
    <property type="entry name" value="Bet v1-like"/>
    <property type="match status" value="1"/>
</dbReference>
<reference evidence="1 2" key="2">
    <citation type="journal article" date="2016" name="J. Biotechnol.">
        <title>Complete genome sequence of Arthrobacter alpinus ERGS4:06, a yellow pigmented bacterium tolerant to cold and radiations isolated from Sikkim Himalaya.</title>
        <authorList>
            <person name="Kumar R."/>
            <person name="Singh D."/>
            <person name="Swarnkar M.K."/>
            <person name="Singh A.K."/>
            <person name="Kumar S."/>
        </authorList>
    </citation>
    <scope>NUCLEOTIDE SEQUENCE [LARGE SCALE GENOMIC DNA]</scope>
    <source>
        <strain evidence="1 2">ERGS4:06</strain>
    </source>
</reference>
<protein>
    <submittedName>
        <fullName evidence="1">Polyketide cyclase</fullName>
    </submittedName>
</protein>
<dbReference type="Gene3D" id="3.30.530.20">
    <property type="match status" value="1"/>
</dbReference>
<evidence type="ECO:0000313" key="1">
    <source>
        <dbReference type="EMBL" id="ALO66003.1"/>
    </source>
</evidence>
<dbReference type="RefSeq" id="WP_062286630.1">
    <property type="nucleotide sequence ID" value="NZ_CP013200.1"/>
</dbReference>
<dbReference type="AlphaFoldDB" id="A0A0S2LWZ2"/>
<reference evidence="2" key="1">
    <citation type="submission" date="2015-11" db="EMBL/GenBank/DDBJ databases">
        <authorList>
            <person name="Kumar R."/>
            <person name="Singh D."/>
            <person name="Swarnkar M.K."/>
            <person name="Singh A.K."/>
            <person name="Kumar S."/>
        </authorList>
    </citation>
    <scope>NUCLEOTIDE SEQUENCE [LARGE SCALE GENOMIC DNA]</scope>
    <source>
        <strain evidence="2">ERGS4:06</strain>
    </source>
</reference>
<organism evidence="1 2">
    <name type="scientific">Arthrobacter alpinus</name>
    <dbReference type="NCBI Taxonomy" id="656366"/>
    <lineage>
        <taxon>Bacteria</taxon>
        <taxon>Bacillati</taxon>
        <taxon>Actinomycetota</taxon>
        <taxon>Actinomycetes</taxon>
        <taxon>Micrococcales</taxon>
        <taxon>Micrococcaceae</taxon>
        <taxon>Arthrobacter</taxon>
    </lineage>
</organism>
<gene>
    <name evidence="1" type="ORF">AS189_05215</name>
</gene>
<dbReference type="Proteomes" id="UP000059574">
    <property type="component" value="Chromosome"/>
</dbReference>
<name>A0A0S2LWZ2_9MICC</name>
<dbReference type="InterPro" id="IPR019587">
    <property type="entry name" value="Polyketide_cyclase/dehydratase"/>
</dbReference>
<dbReference type="CDD" id="cd07812">
    <property type="entry name" value="SRPBCC"/>
    <property type="match status" value="1"/>
</dbReference>
<dbReference type="OrthoDB" id="197829at2"/>
<dbReference type="EMBL" id="CP013200">
    <property type="protein sequence ID" value="ALO66003.1"/>
    <property type="molecule type" value="Genomic_DNA"/>
</dbReference>
<sequence length="161" mass="18129">MPQVIAERTVRLDAATAFELSQTTGDFRLKWDPFIHSQHLEGGATQAAKGVRTRTRSRMGLLMVSEYVSYVPGRNVGMKMVSGPWFFDQFGGGWRFSEHDGGTRLVWKYTFSCRPGWLRWLAHPVGEWLLGREIERRISAFATACGDDALIAEMRSISDAG</sequence>
<proteinExistence type="predicted"/>
<evidence type="ECO:0000313" key="2">
    <source>
        <dbReference type="Proteomes" id="UP000059574"/>
    </source>
</evidence>
<dbReference type="InterPro" id="IPR023393">
    <property type="entry name" value="START-like_dom_sf"/>
</dbReference>
<dbReference type="Pfam" id="PF10604">
    <property type="entry name" value="Polyketide_cyc2"/>
    <property type="match status" value="1"/>
</dbReference>